<dbReference type="SMART" id="SM00774">
    <property type="entry name" value="WRKY"/>
    <property type="match status" value="1"/>
</dbReference>
<gene>
    <name evidence="8" type="ORF">CEY00_Acc01879</name>
</gene>
<keyword evidence="2" id="KW-0805">Transcription regulation</keyword>
<dbReference type="InParanoid" id="A0A2R6RXR5"/>
<dbReference type="InterPro" id="IPR044810">
    <property type="entry name" value="WRKY_plant"/>
</dbReference>
<evidence type="ECO:0000313" key="9">
    <source>
        <dbReference type="Proteomes" id="UP000241394"/>
    </source>
</evidence>
<evidence type="ECO:0000256" key="6">
    <source>
        <dbReference type="SAM" id="MobiDB-lite"/>
    </source>
</evidence>
<dbReference type="GO" id="GO:0005634">
    <property type="term" value="C:nucleus"/>
    <property type="evidence" value="ECO:0007669"/>
    <property type="project" value="UniProtKB-SubCell"/>
</dbReference>
<dbReference type="FunCoup" id="A0A2R6RXR5">
    <property type="interactions" value="236"/>
</dbReference>
<keyword evidence="4" id="KW-0804">Transcription</keyword>
<dbReference type="EMBL" id="NKQK01000002">
    <property type="protein sequence ID" value="PSS34769.1"/>
    <property type="molecule type" value="Genomic_DNA"/>
</dbReference>
<dbReference type="Proteomes" id="UP000241394">
    <property type="component" value="Chromosome LG2"/>
</dbReference>
<dbReference type="InterPro" id="IPR003657">
    <property type="entry name" value="WRKY_dom"/>
</dbReference>
<evidence type="ECO:0000256" key="1">
    <source>
        <dbReference type="ARBA" id="ARBA00004123"/>
    </source>
</evidence>
<dbReference type="GO" id="GO:0043565">
    <property type="term" value="F:sequence-specific DNA binding"/>
    <property type="evidence" value="ECO:0007669"/>
    <property type="project" value="InterPro"/>
</dbReference>
<comment type="caution">
    <text evidence="8">The sequence shown here is derived from an EMBL/GenBank/DDBJ whole genome shotgun (WGS) entry which is preliminary data.</text>
</comment>
<dbReference type="GO" id="GO:0003700">
    <property type="term" value="F:DNA-binding transcription factor activity"/>
    <property type="evidence" value="ECO:0007669"/>
    <property type="project" value="InterPro"/>
</dbReference>
<proteinExistence type="predicted"/>
<evidence type="ECO:0000256" key="4">
    <source>
        <dbReference type="ARBA" id="ARBA00023163"/>
    </source>
</evidence>
<organism evidence="8 9">
    <name type="scientific">Actinidia chinensis var. chinensis</name>
    <name type="common">Chinese soft-hair kiwi</name>
    <dbReference type="NCBI Taxonomy" id="1590841"/>
    <lineage>
        <taxon>Eukaryota</taxon>
        <taxon>Viridiplantae</taxon>
        <taxon>Streptophyta</taxon>
        <taxon>Embryophyta</taxon>
        <taxon>Tracheophyta</taxon>
        <taxon>Spermatophyta</taxon>
        <taxon>Magnoliopsida</taxon>
        <taxon>eudicotyledons</taxon>
        <taxon>Gunneridae</taxon>
        <taxon>Pentapetalae</taxon>
        <taxon>asterids</taxon>
        <taxon>Ericales</taxon>
        <taxon>Actinidiaceae</taxon>
        <taxon>Actinidia</taxon>
    </lineage>
</organism>
<sequence>MGSSSPEKISSDREKAVQELIQGRQLANQLRLLLGKPFGGDDKSVAAKDLVMKILGSFTETISILNRHATDEVPDQVPANSPCWDGRKSEDSDEITSKTSALKDRRGCYKRRKTSQTWTRITPSLIDDGYAWRKYGQKVILNAKYPRNYYRCTHKFDQSCQATKQVQRTEDDPAMYRTTYHGHHTCKNLLQAPQIILDANPKDSSFLLSFGTTNTSTKSHDPYFATFPCVKQEYRDEKPCLNHIQSSSADFFTLPDLSAFESCEPVTGSDHDPDHGDVISSGVYSCTTSTTSLDMDMDLVVGSVDFDDAFEFEFC</sequence>
<feature type="domain" description="WRKY" evidence="7">
    <location>
        <begin position="121"/>
        <end position="184"/>
    </location>
</feature>
<keyword evidence="9" id="KW-1185">Reference proteome</keyword>
<dbReference type="InterPro" id="IPR036576">
    <property type="entry name" value="WRKY_dom_sf"/>
</dbReference>
<comment type="subcellular location">
    <subcellularLocation>
        <location evidence="1">Nucleus</location>
    </subcellularLocation>
</comment>
<dbReference type="Gramene" id="PSS34769">
    <property type="protein sequence ID" value="PSS34769"/>
    <property type="gene ID" value="CEY00_Acc01879"/>
</dbReference>
<evidence type="ECO:0000259" key="7">
    <source>
        <dbReference type="PROSITE" id="PS50811"/>
    </source>
</evidence>
<dbReference type="PANTHER" id="PTHR31282">
    <property type="entry name" value="WRKY TRANSCRIPTION FACTOR 21-RELATED"/>
    <property type="match status" value="1"/>
</dbReference>
<evidence type="ECO:0000256" key="5">
    <source>
        <dbReference type="ARBA" id="ARBA00023242"/>
    </source>
</evidence>
<reference evidence="9" key="2">
    <citation type="journal article" date="2018" name="BMC Genomics">
        <title>A manually annotated Actinidia chinensis var. chinensis (kiwifruit) genome highlights the challenges associated with draft genomes and gene prediction in plants.</title>
        <authorList>
            <person name="Pilkington S.M."/>
            <person name="Crowhurst R."/>
            <person name="Hilario E."/>
            <person name="Nardozza S."/>
            <person name="Fraser L."/>
            <person name="Peng Y."/>
            <person name="Gunaseelan K."/>
            <person name="Simpson R."/>
            <person name="Tahir J."/>
            <person name="Deroles S.C."/>
            <person name="Templeton K."/>
            <person name="Luo Z."/>
            <person name="Davy M."/>
            <person name="Cheng C."/>
            <person name="McNeilage M."/>
            <person name="Scaglione D."/>
            <person name="Liu Y."/>
            <person name="Zhang Q."/>
            <person name="Datson P."/>
            <person name="De Silva N."/>
            <person name="Gardiner S.E."/>
            <person name="Bassett H."/>
            <person name="Chagne D."/>
            <person name="McCallum J."/>
            <person name="Dzierzon H."/>
            <person name="Deng C."/>
            <person name="Wang Y.Y."/>
            <person name="Barron L."/>
            <person name="Manako K."/>
            <person name="Bowen J."/>
            <person name="Foster T.M."/>
            <person name="Erridge Z.A."/>
            <person name="Tiffin H."/>
            <person name="Waite C.N."/>
            <person name="Davies K.M."/>
            <person name="Grierson E.P."/>
            <person name="Laing W.A."/>
            <person name="Kirk R."/>
            <person name="Chen X."/>
            <person name="Wood M."/>
            <person name="Montefiori M."/>
            <person name="Brummell D.A."/>
            <person name="Schwinn K.E."/>
            <person name="Catanach A."/>
            <person name="Fullerton C."/>
            <person name="Li D."/>
            <person name="Meiyalaghan S."/>
            <person name="Nieuwenhuizen N."/>
            <person name="Read N."/>
            <person name="Prakash R."/>
            <person name="Hunter D."/>
            <person name="Zhang H."/>
            <person name="McKenzie M."/>
            <person name="Knabel M."/>
            <person name="Harris A."/>
            <person name="Allan A.C."/>
            <person name="Gleave A."/>
            <person name="Chen A."/>
            <person name="Janssen B.J."/>
            <person name="Plunkett B."/>
            <person name="Ampomah-Dwamena C."/>
            <person name="Voogd C."/>
            <person name="Leif D."/>
            <person name="Lafferty D."/>
            <person name="Souleyre E.J.F."/>
            <person name="Varkonyi-Gasic E."/>
            <person name="Gambi F."/>
            <person name="Hanley J."/>
            <person name="Yao J.L."/>
            <person name="Cheung J."/>
            <person name="David K.M."/>
            <person name="Warren B."/>
            <person name="Marsh K."/>
            <person name="Snowden K.C."/>
            <person name="Lin-Wang K."/>
            <person name="Brian L."/>
            <person name="Martinez-Sanchez M."/>
            <person name="Wang M."/>
            <person name="Ileperuma N."/>
            <person name="Macnee N."/>
            <person name="Campin R."/>
            <person name="McAtee P."/>
            <person name="Drummond R.S.M."/>
            <person name="Espley R.V."/>
            <person name="Ireland H.S."/>
            <person name="Wu R."/>
            <person name="Atkinson R.G."/>
            <person name="Karunairetnam S."/>
            <person name="Bulley S."/>
            <person name="Chunkath S."/>
            <person name="Hanley Z."/>
            <person name="Storey R."/>
            <person name="Thrimawithana A.H."/>
            <person name="Thomson S."/>
            <person name="David C."/>
            <person name="Testolin R."/>
            <person name="Huang H."/>
            <person name="Hellens R.P."/>
            <person name="Schaffer R.J."/>
        </authorList>
    </citation>
    <scope>NUCLEOTIDE SEQUENCE [LARGE SCALE GENOMIC DNA]</scope>
    <source>
        <strain evidence="9">cv. Red5</strain>
    </source>
</reference>
<dbReference type="STRING" id="1590841.A0A2R6RXR5"/>
<keyword evidence="5" id="KW-0539">Nucleus</keyword>
<dbReference type="Pfam" id="PF03106">
    <property type="entry name" value="WRKY"/>
    <property type="match status" value="1"/>
</dbReference>
<dbReference type="SMR" id="A0A2R6RXR5"/>
<accession>A0A2R6RXR5</accession>
<keyword evidence="3" id="KW-0238">DNA-binding</keyword>
<protein>
    <submittedName>
        <fullName evidence="8">WRKY transcription factor 70</fullName>
    </submittedName>
</protein>
<evidence type="ECO:0000256" key="2">
    <source>
        <dbReference type="ARBA" id="ARBA00023015"/>
    </source>
</evidence>
<dbReference type="Gene3D" id="2.20.25.80">
    <property type="entry name" value="WRKY domain"/>
    <property type="match status" value="1"/>
</dbReference>
<dbReference type="PROSITE" id="PS50811">
    <property type="entry name" value="WRKY"/>
    <property type="match status" value="1"/>
</dbReference>
<dbReference type="SUPFAM" id="SSF118290">
    <property type="entry name" value="WRKY DNA-binding domain"/>
    <property type="match status" value="1"/>
</dbReference>
<reference evidence="8 9" key="1">
    <citation type="submission" date="2017-07" db="EMBL/GenBank/DDBJ databases">
        <title>An improved, manually edited Actinidia chinensis var. chinensis (kiwifruit) genome highlights the challenges associated with draft genomes and gene prediction in plants.</title>
        <authorList>
            <person name="Pilkington S."/>
            <person name="Crowhurst R."/>
            <person name="Hilario E."/>
            <person name="Nardozza S."/>
            <person name="Fraser L."/>
            <person name="Peng Y."/>
            <person name="Gunaseelan K."/>
            <person name="Simpson R."/>
            <person name="Tahir J."/>
            <person name="Deroles S."/>
            <person name="Templeton K."/>
            <person name="Luo Z."/>
            <person name="Davy M."/>
            <person name="Cheng C."/>
            <person name="Mcneilage M."/>
            <person name="Scaglione D."/>
            <person name="Liu Y."/>
            <person name="Zhang Q."/>
            <person name="Datson P."/>
            <person name="De Silva N."/>
            <person name="Gardiner S."/>
            <person name="Bassett H."/>
            <person name="Chagne D."/>
            <person name="Mccallum J."/>
            <person name="Dzierzon H."/>
            <person name="Deng C."/>
            <person name="Wang Y.-Y."/>
            <person name="Barron N."/>
            <person name="Manako K."/>
            <person name="Bowen J."/>
            <person name="Foster T."/>
            <person name="Erridge Z."/>
            <person name="Tiffin H."/>
            <person name="Waite C."/>
            <person name="Davies K."/>
            <person name="Grierson E."/>
            <person name="Laing W."/>
            <person name="Kirk R."/>
            <person name="Chen X."/>
            <person name="Wood M."/>
            <person name="Montefiori M."/>
            <person name="Brummell D."/>
            <person name="Schwinn K."/>
            <person name="Catanach A."/>
            <person name="Fullerton C."/>
            <person name="Li D."/>
            <person name="Meiyalaghan S."/>
            <person name="Nieuwenhuizen N."/>
            <person name="Read N."/>
            <person name="Prakash R."/>
            <person name="Hunter D."/>
            <person name="Zhang H."/>
            <person name="Mckenzie M."/>
            <person name="Knabel M."/>
            <person name="Harris A."/>
            <person name="Allan A."/>
            <person name="Chen A."/>
            <person name="Janssen B."/>
            <person name="Plunkett B."/>
            <person name="Dwamena C."/>
            <person name="Voogd C."/>
            <person name="Leif D."/>
            <person name="Lafferty D."/>
            <person name="Souleyre E."/>
            <person name="Varkonyi-Gasic E."/>
            <person name="Gambi F."/>
            <person name="Hanley J."/>
            <person name="Yao J.-L."/>
            <person name="Cheung J."/>
            <person name="David K."/>
            <person name="Warren B."/>
            <person name="Marsh K."/>
            <person name="Snowden K."/>
            <person name="Lin-Wang K."/>
            <person name="Brian L."/>
            <person name="Martinez-Sanchez M."/>
            <person name="Wang M."/>
            <person name="Ileperuma N."/>
            <person name="Macnee N."/>
            <person name="Campin R."/>
            <person name="Mcatee P."/>
            <person name="Drummond R."/>
            <person name="Espley R."/>
            <person name="Ireland H."/>
            <person name="Wu R."/>
            <person name="Atkinson R."/>
            <person name="Karunairetnam S."/>
            <person name="Bulley S."/>
            <person name="Chunkath S."/>
            <person name="Hanley Z."/>
            <person name="Storey R."/>
            <person name="Thrimawithana A."/>
            <person name="Thomson S."/>
            <person name="David C."/>
            <person name="Testolin R."/>
        </authorList>
    </citation>
    <scope>NUCLEOTIDE SEQUENCE [LARGE SCALE GENOMIC DNA]</scope>
    <source>
        <strain evidence="9">cv. Red5</strain>
        <tissue evidence="8">Young leaf</tissue>
    </source>
</reference>
<dbReference type="OMA" id="CKSASTF"/>
<dbReference type="OrthoDB" id="2021064at2759"/>
<evidence type="ECO:0000313" key="8">
    <source>
        <dbReference type="EMBL" id="PSS34769.1"/>
    </source>
</evidence>
<name>A0A2R6RXR5_ACTCC</name>
<feature type="region of interest" description="Disordered" evidence="6">
    <location>
        <begin position="75"/>
        <end position="97"/>
    </location>
</feature>
<dbReference type="AlphaFoldDB" id="A0A2R6RXR5"/>
<evidence type="ECO:0000256" key="3">
    <source>
        <dbReference type="ARBA" id="ARBA00023125"/>
    </source>
</evidence>